<gene>
    <name evidence="1" type="ORF">ANN_10798</name>
</gene>
<evidence type="ECO:0000313" key="1">
    <source>
        <dbReference type="EMBL" id="KAJ4440949.1"/>
    </source>
</evidence>
<sequence length="233" mass="26707">MCVEYVIMPSIASPIINRKVKKNREGLKLNELHELLVYADDVNMLGENRHSIVCADLKKLGETEHKYYSHMEEEDIKKITVTLNVVVVGLLLTIVRQLQVKPVKPANFWNLSLSFSLSLDPRHSVTNPPPPEFNTHEPPLVVGGEWPFGAVTKIIFGIHRFTSSWIQARPWTIHFKRFFDSRLGDKSFSTEFSNFLRHFGSITVFLVMSSTLNFICIEALSCTCARRRLEQGY</sequence>
<dbReference type="Proteomes" id="UP001148838">
    <property type="component" value="Unassembled WGS sequence"/>
</dbReference>
<organism evidence="1 2">
    <name type="scientific">Periplaneta americana</name>
    <name type="common">American cockroach</name>
    <name type="synonym">Blatta americana</name>
    <dbReference type="NCBI Taxonomy" id="6978"/>
    <lineage>
        <taxon>Eukaryota</taxon>
        <taxon>Metazoa</taxon>
        <taxon>Ecdysozoa</taxon>
        <taxon>Arthropoda</taxon>
        <taxon>Hexapoda</taxon>
        <taxon>Insecta</taxon>
        <taxon>Pterygota</taxon>
        <taxon>Neoptera</taxon>
        <taxon>Polyneoptera</taxon>
        <taxon>Dictyoptera</taxon>
        <taxon>Blattodea</taxon>
        <taxon>Blattoidea</taxon>
        <taxon>Blattidae</taxon>
        <taxon>Blattinae</taxon>
        <taxon>Periplaneta</taxon>
    </lineage>
</organism>
<name>A0ABQ8T391_PERAM</name>
<comment type="caution">
    <text evidence="1">The sequence shown here is derived from an EMBL/GenBank/DDBJ whole genome shotgun (WGS) entry which is preliminary data.</text>
</comment>
<keyword evidence="2" id="KW-1185">Reference proteome</keyword>
<accession>A0ABQ8T391</accession>
<proteinExistence type="predicted"/>
<evidence type="ECO:0000313" key="2">
    <source>
        <dbReference type="Proteomes" id="UP001148838"/>
    </source>
</evidence>
<evidence type="ECO:0008006" key="3">
    <source>
        <dbReference type="Google" id="ProtNLM"/>
    </source>
</evidence>
<dbReference type="EMBL" id="JAJSOF020000015">
    <property type="protein sequence ID" value="KAJ4440949.1"/>
    <property type="molecule type" value="Genomic_DNA"/>
</dbReference>
<reference evidence="1 2" key="1">
    <citation type="journal article" date="2022" name="Allergy">
        <title>Genome assembly and annotation of Periplaneta americana reveal a comprehensive cockroach allergen profile.</title>
        <authorList>
            <person name="Wang L."/>
            <person name="Xiong Q."/>
            <person name="Saelim N."/>
            <person name="Wang L."/>
            <person name="Nong W."/>
            <person name="Wan A.T."/>
            <person name="Shi M."/>
            <person name="Liu X."/>
            <person name="Cao Q."/>
            <person name="Hui J.H.L."/>
            <person name="Sookrung N."/>
            <person name="Leung T.F."/>
            <person name="Tungtrongchitr A."/>
            <person name="Tsui S.K.W."/>
        </authorList>
    </citation>
    <scope>NUCLEOTIDE SEQUENCE [LARGE SCALE GENOMIC DNA]</scope>
    <source>
        <strain evidence="1">PWHHKU_190912</strain>
    </source>
</reference>
<protein>
    <recommendedName>
        <fullName evidence="3">Reverse transcriptase domain-containing protein</fullName>
    </recommendedName>
</protein>